<evidence type="ECO:0000256" key="3">
    <source>
        <dbReference type="ARBA" id="ARBA00022723"/>
    </source>
</evidence>
<dbReference type="GO" id="GO:0008270">
    <property type="term" value="F:zinc ion binding"/>
    <property type="evidence" value="ECO:0007669"/>
    <property type="project" value="InterPro"/>
</dbReference>
<dbReference type="AlphaFoldDB" id="A0A9P4UNW5"/>
<evidence type="ECO:0000313" key="9">
    <source>
        <dbReference type="EMBL" id="KAF2720208.1"/>
    </source>
</evidence>
<dbReference type="InterPro" id="IPR036864">
    <property type="entry name" value="Zn2-C6_fun-type_DNA-bd_sf"/>
</dbReference>
<dbReference type="SMART" id="SM00906">
    <property type="entry name" value="Fungal_trans"/>
    <property type="match status" value="1"/>
</dbReference>
<evidence type="ECO:0000313" key="10">
    <source>
        <dbReference type="Proteomes" id="UP000799441"/>
    </source>
</evidence>
<dbReference type="InterPro" id="IPR001138">
    <property type="entry name" value="Zn2Cys6_DnaBD"/>
</dbReference>
<dbReference type="Pfam" id="PF04082">
    <property type="entry name" value="Fungal_trans"/>
    <property type="match status" value="1"/>
</dbReference>
<comment type="caution">
    <text evidence="9">The sequence shown here is derived from an EMBL/GenBank/DDBJ whole genome shotgun (WGS) entry which is preliminary data.</text>
</comment>
<evidence type="ECO:0000256" key="1">
    <source>
        <dbReference type="ARBA" id="ARBA00005869"/>
    </source>
</evidence>
<gene>
    <name evidence="9" type="ORF">K431DRAFT_271272</name>
</gene>
<keyword evidence="6" id="KW-0539">Nucleus</keyword>
<dbReference type="PANTHER" id="PTHR13914">
    <property type="entry name" value="PROLINE OXIDASE"/>
    <property type="match status" value="1"/>
</dbReference>
<dbReference type="PANTHER" id="PTHR13914:SF34">
    <property type="entry name" value="PROLINE DEHYDROGENASE"/>
    <property type="match status" value="1"/>
</dbReference>
<keyword evidence="5" id="KW-0642">Proline metabolism</keyword>
<feature type="region of interest" description="Disordered" evidence="7">
    <location>
        <begin position="1"/>
        <end position="23"/>
    </location>
</feature>
<dbReference type="EMBL" id="MU003802">
    <property type="protein sequence ID" value="KAF2720208.1"/>
    <property type="molecule type" value="Genomic_DNA"/>
</dbReference>
<dbReference type="GO" id="GO:0000981">
    <property type="term" value="F:DNA-binding transcription factor activity, RNA polymerase II-specific"/>
    <property type="evidence" value="ECO:0007669"/>
    <property type="project" value="InterPro"/>
</dbReference>
<dbReference type="GO" id="GO:0010133">
    <property type="term" value="P:L-proline catabolic process to L-glutamate"/>
    <property type="evidence" value="ECO:0007669"/>
    <property type="project" value="TreeGrafter"/>
</dbReference>
<dbReference type="OrthoDB" id="5464at2759"/>
<keyword evidence="3" id="KW-0479">Metal-binding</keyword>
<dbReference type="SMART" id="SM00066">
    <property type="entry name" value="GAL4"/>
    <property type="match status" value="1"/>
</dbReference>
<dbReference type="InterPro" id="IPR029041">
    <property type="entry name" value="FAD-linked_oxidoreductase-like"/>
</dbReference>
<dbReference type="Gene3D" id="3.20.20.220">
    <property type="match status" value="1"/>
</dbReference>
<comment type="similarity">
    <text evidence="1">Belongs to the proline oxidase family.</text>
</comment>
<dbReference type="InterPro" id="IPR002872">
    <property type="entry name" value="Proline_DH_dom"/>
</dbReference>
<dbReference type="GO" id="GO:0004657">
    <property type="term" value="F:proline dehydrogenase activity"/>
    <property type="evidence" value="ECO:0007669"/>
    <property type="project" value="UniProtKB-EC"/>
</dbReference>
<dbReference type="PROSITE" id="PS50048">
    <property type="entry name" value="ZN2_CY6_FUNGAL_2"/>
    <property type="match status" value="1"/>
</dbReference>
<name>A0A9P4UNW5_9PEZI</name>
<dbReference type="Proteomes" id="UP000799441">
    <property type="component" value="Unassembled WGS sequence"/>
</dbReference>
<keyword evidence="10" id="KW-1185">Reference proteome</keyword>
<dbReference type="GO" id="GO:0005739">
    <property type="term" value="C:mitochondrion"/>
    <property type="evidence" value="ECO:0007669"/>
    <property type="project" value="TreeGrafter"/>
</dbReference>
<dbReference type="Pfam" id="PF01619">
    <property type="entry name" value="Pro_dh"/>
    <property type="match status" value="1"/>
</dbReference>
<accession>A0A9P4UNW5</accession>
<dbReference type="EC" id="1.5.5.2" evidence="2"/>
<sequence length="1161" mass="129318">MDSSSGSPRREANVSRRQRHRVRKRAPNACNRCRQQKIRCTGAQPCEQCNKRNLICCFDDQQRKVLVSKGFLDNLEKLANCRSSSVGPVPEGTPPEQAHLQSIESRVQVERGLTVQDLPTPVAAPSANSEEDSQSNTGQDALSLLETRLLTNPLVSGGPVYTADLRGRPSYLGTSSNWSFGRRILTMVHEKVFGGPLPPTSLLFEGSAYDLGWDGCRTSISIDDVLLPTTDFALFLINAVKFHCGQLFHVFDEKVFMQGFGTFQQQGGKCQDPSNLWFVHYLLVLALGKAFIVRVGKQRQPPGADLFVQAMKILPDITFTTSSDPLQTIEVLCCAAIYLQCLDMRKAAYNIIGQAKRAAVVEGIHANVQDGHHPPSFIERCREIWWTVYVLDCHMSSLMGVPLSISEQDITAQLPSFDGSIQKSLALGFHVKLAKITAQILHTVYGKEGRMDDHFLKSMKVALKNLADINDERMVAFPVDVKHSSSSLSRLSAYLHLFHHQCIMLTTRPLLFSFWQKRLQSLTQFRVRSSGGARNLLRMCIASAHQSVELLAALQAHNLLESFIPFDLESTWSSAVILLITNAVDPSLYKHDGTLLDSIHSVFDEMIAKGNLLASFRKAELRQLDLSLKRLAAMAVDPGNATSEGFDSGYSGWDTLTHMGTQISQGDTEPLQGWNCEGALSSEQLVAVADSLDFSCLDWLQAGSMEDLSSRVSNRALELVLASPKDNAFTEQSQLPIAQRSALERLSTTSIVRSLVLSTFLTSPTLFRYGFALMRKIADSSSPLLNPDKNFMLKMLVKPLIYDQFCAGTTQSEISKTHSQIKALGFSGVALCYGKETVASACKDIDESPLAVEKRMKVEIEEWKHGNLETLSMIGEGDYLAMKLTGGGQDITNALLNGHNIPDSFLAAMDELARVAADQHSRIWVDAEQQVLQPAIDKWTLEFMRRYNNKDRTPLVYNTVQAYLKESRHKLEHQLRLAETEGWSLGVKLVRGAYIQNDIRERIHATKQDTDDSYNKIVRDLINGGFPGFSSAHKNFRLLLAGHNPQSANQAMDLFYQQARQGNTPVSLEFAQLQGMADDLGCGLLQRGENMKEDPRLQSSNFEIPRVYKCLTWGSIQECMQYLVRRAVENHGATGRMRDGMSAMVKELRRRVRVQLGLRSS</sequence>
<protein>
    <recommendedName>
        <fullName evidence="2">proline dehydrogenase</fullName>
        <ecNumber evidence="2">1.5.5.2</ecNumber>
    </recommendedName>
</protein>
<evidence type="ECO:0000256" key="7">
    <source>
        <dbReference type="SAM" id="MobiDB-lite"/>
    </source>
</evidence>
<dbReference type="PROSITE" id="PS00463">
    <property type="entry name" value="ZN2_CY6_FUNGAL_1"/>
    <property type="match status" value="1"/>
</dbReference>
<dbReference type="Gene3D" id="4.10.240.10">
    <property type="entry name" value="Zn(2)-C6 fungal-type DNA-binding domain"/>
    <property type="match status" value="1"/>
</dbReference>
<dbReference type="SUPFAM" id="SSF51730">
    <property type="entry name" value="FAD-linked oxidoreductase"/>
    <property type="match status" value="1"/>
</dbReference>
<dbReference type="InterPro" id="IPR007219">
    <property type="entry name" value="XnlR_reg_dom"/>
</dbReference>
<evidence type="ECO:0000259" key="8">
    <source>
        <dbReference type="PROSITE" id="PS50048"/>
    </source>
</evidence>
<dbReference type="Pfam" id="PF00172">
    <property type="entry name" value="Zn_clus"/>
    <property type="match status" value="1"/>
</dbReference>
<dbReference type="CDD" id="cd12148">
    <property type="entry name" value="fungal_TF_MHR"/>
    <property type="match status" value="1"/>
</dbReference>
<dbReference type="InterPro" id="IPR015659">
    <property type="entry name" value="Proline_oxidase"/>
</dbReference>
<feature type="region of interest" description="Disordered" evidence="7">
    <location>
        <begin position="119"/>
        <end position="138"/>
    </location>
</feature>
<dbReference type="GO" id="GO:0071949">
    <property type="term" value="F:FAD binding"/>
    <property type="evidence" value="ECO:0007669"/>
    <property type="project" value="TreeGrafter"/>
</dbReference>
<organism evidence="9 10">
    <name type="scientific">Polychaeton citri CBS 116435</name>
    <dbReference type="NCBI Taxonomy" id="1314669"/>
    <lineage>
        <taxon>Eukaryota</taxon>
        <taxon>Fungi</taxon>
        <taxon>Dikarya</taxon>
        <taxon>Ascomycota</taxon>
        <taxon>Pezizomycotina</taxon>
        <taxon>Dothideomycetes</taxon>
        <taxon>Dothideomycetidae</taxon>
        <taxon>Capnodiales</taxon>
        <taxon>Capnodiaceae</taxon>
        <taxon>Polychaeton</taxon>
    </lineage>
</organism>
<keyword evidence="4" id="KW-0560">Oxidoreductase</keyword>
<dbReference type="SUPFAM" id="SSF57701">
    <property type="entry name" value="Zn2/Cys6 DNA-binding domain"/>
    <property type="match status" value="1"/>
</dbReference>
<dbReference type="GO" id="GO:0006351">
    <property type="term" value="P:DNA-templated transcription"/>
    <property type="evidence" value="ECO:0007669"/>
    <property type="project" value="InterPro"/>
</dbReference>
<reference evidence="9" key="1">
    <citation type="journal article" date="2020" name="Stud. Mycol.">
        <title>101 Dothideomycetes genomes: a test case for predicting lifestyles and emergence of pathogens.</title>
        <authorList>
            <person name="Haridas S."/>
            <person name="Albert R."/>
            <person name="Binder M."/>
            <person name="Bloem J."/>
            <person name="Labutti K."/>
            <person name="Salamov A."/>
            <person name="Andreopoulos B."/>
            <person name="Baker S."/>
            <person name="Barry K."/>
            <person name="Bills G."/>
            <person name="Bluhm B."/>
            <person name="Cannon C."/>
            <person name="Castanera R."/>
            <person name="Culley D."/>
            <person name="Daum C."/>
            <person name="Ezra D."/>
            <person name="Gonzalez J."/>
            <person name="Henrissat B."/>
            <person name="Kuo A."/>
            <person name="Liang C."/>
            <person name="Lipzen A."/>
            <person name="Lutzoni F."/>
            <person name="Magnuson J."/>
            <person name="Mondo S."/>
            <person name="Nolan M."/>
            <person name="Ohm R."/>
            <person name="Pangilinan J."/>
            <person name="Park H.-J."/>
            <person name="Ramirez L."/>
            <person name="Alfaro M."/>
            <person name="Sun H."/>
            <person name="Tritt A."/>
            <person name="Yoshinaga Y."/>
            <person name="Zwiers L.-H."/>
            <person name="Turgeon B."/>
            <person name="Goodwin S."/>
            <person name="Spatafora J."/>
            <person name="Crous P."/>
            <person name="Grigoriev I."/>
        </authorList>
    </citation>
    <scope>NUCLEOTIDE SEQUENCE</scope>
    <source>
        <strain evidence="9">CBS 116435</strain>
    </source>
</reference>
<evidence type="ECO:0000256" key="2">
    <source>
        <dbReference type="ARBA" id="ARBA00012695"/>
    </source>
</evidence>
<dbReference type="CDD" id="cd00067">
    <property type="entry name" value="GAL4"/>
    <property type="match status" value="1"/>
</dbReference>
<evidence type="ECO:0000256" key="5">
    <source>
        <dbReference type="ARBA" id="ARBA00023062"/>
    </source>
</evidence>
<dbReference type="GO" id="GO:0003677">
    <property type="term" value="F:DNA binding"/>
    <property type="evidence" value="ECO:0007669"/>
    <property type="project" value="InterPro"/>
</dbReference>
<evidence type="ECO:0000256" key="6">
    <source>
        <dbReference type="ARBA" id="ARBA00023242"/>
    </source>
</evidence>
<proteinExistence type="inferred from homology"/>
<feature type="domain" description="Zn(2)-C6 fungal-type" evidence="8">
    <location>
        <begin position="29"/>
        <end position="58"/>
    </location>
</feature>
<evidence type="ECO:0000256" key="4">
    <source>
        <dbReference type="ARBA" id="ARBA00023002"/>
    </source>
</evidence>